<dbReference type="PANTHER" id="PTHR33238:SF7">
    <property type="entry name" value="IRON-DEPENDENT TRANSCRIPTIONAL REGULATOR"/>
    <property type="match status" value="1"/>
</dbReference>
<reference evidence="2 3" key="1">
    <citation type="submission" date="2020-10" db="EMBL/GenBank/DDBJ databases">
        <title>ChiBAC.</title>
        <authorList>
            <person name="Zenner C."/>
            <person name="Hitch T.C.A."/>
            <person name="Clavel T."/>
        </authorList>
    </citation>
    <scope>NUCLEOTIDE SEQUENCE [LARGE SCALE GENOMIC DNA]</scope>
    <source>
        <strain evidence="2 3">DSM 108706</strain>
    </source>
</reference>
<dbReference type="SUPFAM" id="SSF46785">
    <property type="entry name" value="Winged helix' DNA-binding domain"/>
    <property type="match status" value="1"/>
</dbReference>
<dbReference type="SMART" id="SM00529">
    <property type="entry name" value="HTH_DTXR"/>
    <property type="match status" value="1"/>
</dbReference>
<dbReference type="Gene3D" id="1.10.10.10">
    <property type="entry name" value="Winged helix-like DNA-binding domain superfamily/Winged helix DNA-binding domain"/>
    <property type="match status" value="1"/>
</dbReference>
<dbReference type="RefSeq" id="WP_226384885.1">
    <property type="nucleotide sequence ID" value="NZ_JADCKA010000003.1"/>
</dbReference>
<dbReference type="InterPro" id="IPR011991">
    <property type="entry name" value="ArsR-like_HTH"/>
</dbReference>
<dbReference type="EMBL" id="JADCKA010000003">
    <property type="protein sequence ID" value="MBE5035216.1"/>
    <property type="molecule type" value="Genomic_DNA"/>
</dbReference>
<evidence type="ECO:0000313" key="3">
    <source>
        <dbReference type="Proteomes" id="UP001516588"/>
    </source>
</evidence>
<gene>
    <name evidence="2" type="ORF">INF20_02845</name>
</gene>
<dbReference type="PANTHER" id="PTHR33238">
    <property type="entry name" value="IRON (METAL) DEPENDENT REPRESSOR, DTXR FAMILY"/>
    <property type="match status" value="1"/>
</dbReference>
<evidence type="ECO:0000259" key="1">
    <source>
        <dbReference type="Pfam" id="PF12802"/>
    </source>
</evidence>
<keyword evidence="3" id="KW-1185">Reference proteome</keyword>
<proteinExistence type="predicted"/>
<name>A0ABR9QWG9_9FIRM</name>
<dbReference type="CDD" id="cd00090">
    <property type="entry name" value="HTH_ARSR"/>
    <property type="match status" value="1"/>
</dbReference>
<dbReference type="InterPro" id="IPR036390">
    <property type="entry name" value="WH_DNA-bd_sf"/>
</dbReference>
<sequence length="259" mass="29563">MTEIKGLLAGQILLCYMNMDERELNVTSLARTLGVDKYAVSRALSRMEKEGLVNKNNPRKPILTTTGWERAKRFNEKMNIAMSFLMENGGVYKGIDEDAISMALALSDEVLKRMIGQRKALTKKAIDRDVIEGYSLQKYFEDGTYMTDISLIDIKRRTKKTGSGRSYIKLSAGRGMIYVDTTIFESTKAYKANSKPIKIKYTSSHGESNYEVMRMGKVIYFPVDEVQFACFNDIRILLGDIIMEIGKEKMILQMIVRYM</sequence>
<evidence type="ECO:0000313" key="2">
    <source>
        <dbReference type="EMBL" id="MBE5035216.1"/>
    </source>
</evidence>
<feature type="domain" description="HTH marR-type" evidence="1">
    <location>
        <begin position="22"/>
        <end position="53"/>
    </location>
</feature>
<protein>
    <submittedName>
        <fullName evidence="2">MarR family transcriptional regulator</fullName>
    </submittedName>
</protein>
<dbReference type="InterPro" id="IPR022689">
    <property type="entry name" value="Iron_dep_repressor"/>
</dbReference>
<dbReference type="Proteomes" id="UP001516588">
    <property type="component" value="Unassembled WGS sequence"/>
</dbReference>
<accession>A0ABR9QWG9</accession>
<comment type="caution">
    <text evidence="2">The sequence shown here is derived from an EMBL/GenBank/DDBJ whole genome shotgun (WGS) entry which is preliminary data.</text>
</comment>
<dbReference type="InterPro" id="IPR000835">
    <property type="entry name" value="HTH_MarR-typ"/>
</dbReference>
<organism evidence="2 3">
    <name type="scientific">Gallibacter intestinalis</name>
    <dbReference type="NCBI Taxonomy" id="2779356"/>
    <lineage>
        <taxon>Bacteria</taxon>
        <taxon>Bacillati</taxon>
        <taxon>Bacillota</taxon>
        <taxon>Clostridia</taxon>
        <taxon>Eubacteriales</taxon>
        <taxon>Eubacteriaceae</taxon>
        <taxon>Gallibacter</taxon>
    </lineage>
</organism>
<dbReference type="Pfam" id="PF12802">
    <property type="entry name" value="MarR_2"/>
    <property type="match status" value="1"/>
</dbReference>
<dbReference type="InterPro" id="IPR050536">
    <property type="entry name" value="DtxR_MntR_Metal-Reg"/>
</dbReference>
<dbReference type="InterPro" id="IPR036388">
    <property type="entry name" value="WH-like_DNA-bd_sf"/>
</dbReference>